<keyword evidence="8" id="KW-1185">Reference proteome</keyword>
<dbReference type="HOGENOM" id="CLU_013364_3_2_11"/>
<keyword evidence="2 4" id="KW-0732">Signal</keyword>
<dbReference type="KEGG" id="chm:B842_05325"/>
<accession>A0A0B5D2I9</accession>
<comment type="similarity">
    <text evidence="1">Belongs to the peptidase S33 family.</text>
</comment>
<dbReference type="STRING" id="1223515.B842_05325"/>
<keyword evidence="3" id="KW-0378">Hydrolase</keyword>
<evidence type="ECO:0000256" key="4">
    <source>
        <dbReference type="SAM" id="SignalP"/>
    </source>
</evidence>
<feature type="chain" id="PRO_5002101065" description="Hydrolase" evidence="4">
    <location>
        <begin position="24"/>
        <end position="523"/>
    </location>
</feature>
<dbReference type="InterPro" id="IPR013595">
    <property type="entry name" value="Pept_S33_TAP-like_C"/>
</dbReference>
<name>A0A0B5D2I9_9CORY</name>
<dbReference type="RefSeq" id="WP_082028388.1">
    <property type="nucleotide sequence ID" value="NZ_BCSU01000002.1"/>
</dbReference>
<evidence type="ECO:0000313" key="8">
    <source>
        <dbReference type="Proteomes" id="UP000031524"/>
    </source>
</evidence>
<feature type="signal peptide" evidence="4">
    <location>
        <begin position="1"/>
        <end position="23"/>
    </location>
</feature>
<gene>
    <name evidence="7" type="ORF">B842_05325</name>
</gene>
<sequence length="523" mass="54723">MHLLPRALTAVALLGLLPVSAVAAPAATAAPAQPITWEACPEQVTDPTAQCGRIDVPMYHSDPAGPTISVGFVRVPAASGAARGTLFTNPGGPGGDAYSYVGGQENFAWPAGLVNEWERVAVQPRGLPGSTGVNCAEEAMAMGPVDALTNQGGFIRAACEANHPGYTASLTTDNTAEDWEWVRNALRREKISVLGLSYGTYLGSAYATRYPQHTDRVVLDSAMDPKLAWNGIMGSQQAGYENALHDFMTWVAERHDVYGLGETPLAVYQAWSARVVAETGTNPTVVPPPAQVGDLPPGLLSSGQPGAQAMTAVNPFVVSSQGLSSQVVTGGNQATSPTLAITRQILPFTAQWPNLAEMINGTRPTPNPAELAAEMSETQLLDFANAQLMQRLVMCNENHYPANPADMPKYAWTNFVTGDIFTAPNAMFTSGAACAGAPPVASLPAVSGAELGVRPLLIQATGDPQTPYGTHRALADAMNAHVVTVNGSGHGHVGLGNAAVDEIVVDYLRDGQVTVTEVPGLNR</sequence>
<dbReference type="PANTHER" id="PTHR43248:SF29">
    <property type="entry name" value="TRIPEPTIDYL AMINOPEPTIDASE"/>
    <property type="match status" value="1"/>
</dbReference>
<feature type="domain" description="AB hydrolase-1" evidence="5">
    <location>
        <begin position="164"/>
        <end position="255"/>
    </location>
</feature>
<dbReference type="OrthoDB" id="4447445at2"/>
<dbReference type="AlphaFoldDB" id="A0A0B5D2I9"/>
<dbReference type="Gene3D" id="3.40.50.1820">
    <property type="entry name" value="alpha/beta hydrolase"/>
    <property type="match status" value="2"/>
</dbReference>
<protein>
    <recommendedName>
        <fullName evidence="9">Hydrolase</fullName>
    </recommendedName>
</protein>
<evidence type="ECO:0000256" key="3">
    <source>
        <dbReference type="ARBA" id="ARBA00022801"/>
    </source>
</evidence>
<dbReference type="EMBL" id="CP005286">
    <property type="protein sequence ID" value="AJE32916.1"/>
    <property type="molecule type" value="Genomic_DNA"/>
</dbReference>
<dbReference type="GO" id="GO:0016787">
    <property type="term" value="F:hydrolase activity"/>
    <property type="evidence" value="ECO:0007669"/>
    <property type="project" value="UniProtKB-KW"/>
</dbReference>
<proteinExistence type="inferred from homology"/>
<dbReference type="InterPro" id="IPR000073">
    <property type="entry name" value="AB_hydrolase_1"/>
</dbReference>
<reference evidence="7 8" key="1">
    <citation type="submission" date="2013-04" db="EMBL/GenBank/DDBJ databases">
        <title>Complete genome sequence of Corynebacterium humireducens DSM 45392(T), isolated from a wastewater-fed microbial fuel cell.</title>
        <authorList>
            <person name="Ruckert C."/>
            <person name="Albersmeier A."/>
            <person name="Kalinowski J."/>
        </authorList>
    </citation>
    <scope>NUCLEOTIDE SEQUENCE [LARGE SCALE GENOMIC DNA]</scope>
    <source>
        <strain evidence="8">MFC-5</strain>
    </source>
</reference>
<dbReference type="Pfam" id="PF00561">
    <property type="entry name" value="Abhydrolase_1"/>
    <property type="match status" value="1"/>
</dbReference>
<organism evidence="7 8">
    <name type="scientific">Corynebacterium humireducens NBRC 106098 = DSM 45392</name>
    <dbReference type="NCBI Taxonomy" id="1223515"/>
    <lineage>
        <taxon>Bacteria</taxon>
        <taxon>Bacillati</taxon>
        <taxon>Actinomycetota</taxon>
        <taxon>Actinomycetes</taxon>
        <taxon>Mycobacteriales</taxon>
        <taxon>Corynebacteriaceae</taxon>
        <taxon>Corynebacterium</taxon>
    </lineage>
</organism>
<dbReference type="SUPFAM" id="SSF53474">
    <property type="entry name" value="alpha/beta-Hydrolases"/>
    <property type="match status" value="1"/>
</dbReference>
<dbReference type="InterPro" id="IPR051601">
    <property type="entry name" value="Serine_prot/Carboxylest_S33"/>
</dbReference>
<evidence type="ECO:0000259" key="6">
    <source>
        <dbReference type="Pfam" id="PF08386"/>
    </source>
</evidence>
<dbReference type="PANTHER" id="PTHR43248">
    <property type="entry name" value="2-SUCCINYL-6-HYDROXY-2,4-CYCLOHEXADIENE-1-CARBOXYLATE SYNTHASE"/>
    <property type="match status" value="1"/>
</dbReference>
<evidence type="ECO:0000256" key="1">
    <source>
        <dbReference type="ARBA" id="ARBA00010088"/>
    </source>
</evidence>
<evidence type="ECO:0008006" key="9">
    <source>
        <dbReference type="Google" id="ProtNLM"/>
    </source>
</evidence>
<evidence type="ECO:0000259" key="5">
    <source>
        <dbReference type="Pfam" id="PF00561"/>
    </source>
</evidence>
<dbReference type="Proteomes" id="UP000031524">
    <property type="component" value="Chromosome"/>
</dbReference>
<dbReference type="InterPro" id="IPR029058">
    <property type="entry name" value="AB_hydrolase_fold"/>
</dbReference>
<evidence type="ECO:0000256" key="2">
    <source>
        <dbReference type="ARBA" id="ARBA00022729"/>
    </source>
</evidence>
<evidence type="ECO:0000313" key="7">
    <source>
        <dbReference type="EMBL" id="AJE32916.1"/>
    </source>
</evidence>
<dbReference type="Pfam" id="PF08386">
    <property type="entry name" value="Abhydrolase_4"/>
    <property type="match status" value="1"/>
</dbReference>
<feature type="domain" description="Peptidase S33 tripeptidyl aminopeptidase-like C-terminal" evidence="6">
    <location>
        <begin position="427"/>
        <end position="515"/>
    </location>
</feature>